<keyword evidence="13" id="KW-0443">Lipid metabolism</keyword>
<feature type="transmembrane region" description="Helical" evidence="18">
    <location>
        <begin position="94"/>
        <end position="113"/>
    </location>
</feature>
<keyword evidence="15 17" id="KW-0275">Fatty acid biosynthesis</keyword>
<keyword evidence="10 18" id="KW-1133">Transmembrane helix</keyword>
<evidence type="ECO:0000256" key="16">
    <source>
        <dbReference type="ARBA" id="ARBA00047947"/>
    </source>
</evidence>
<evidence type="ECO:0000256" key="7">
    <source>
        <dbReference type="ARBA" id="ARBA00022723"/>
    </source>
</evidence>
<dbReference type="PANTHER" id="PTHR11351:SF102">
    <property type="entry name" value="STEAROYL-COA DESATURASE"/>
    <property type="match status" value="1"/>
</dbReference>
<feature type="signal peptide" evidence="19">
    <location>
        <begin position="1"/>
        <end position="24"/>
    </location>
</feature>
<evidence type="ECO:0000256" key="3">
    <source>
        <dbReference type="ARBA" id="ARBA00009295"/>
    </source>
</evidence>
<dbReference type="PRINTS" id="PR00075">
    <property type="entry name" value="FACDDSATRASE"/>
</dbReference>
<keyword evidence="7" id="KW-0479">Metal-binding</keyword>
<evidence type="ECO:0000256" key="6">
    <source>
        <dbReference type="ARBA" id="ARBA00022692"/>
    </source>
</evidence>
<dbReference type="GO" id="GO:0004768">
    <property type="term" value="F:stearoyl-CoA 9-desaturase activity"/>
    <property type="evidence" value="ECO:0007669"/>
    <property type="project" value="UniProtKB-EC"/>
</dbReference>
<dbReference type="PANTHER" id="PTHR11351">
    <property type="entry name" value="ACYL-COA DESATURASE"/>
    <property type="match status" value="1"/>
</dbReference>
<dbReference type="RefSeq" id="XP_012873039.1">
    <property type="nucleotide sequence ID" value="XM_013017585.1"/>
</dbReference>
<dbReference type="KEGG" id="dord:105986589"/>
<dbReference type="GO" id="GO:0005789">
    <property type="term" value="C:endoplasmic reticulum membrane"/>
    <property type="evidence" value="ECO:0007669"/>
    <property type="project" value="UniProtKB-SubCell"/>
</dbReference>
<dbReference type="GeneID" id="105986589"/>
<name>A0A1S3FAI2_DIPOR</name>
<dbReference type="GO" id="GO:0032896">
    <property type="term" value="F:palmitoyl-CoA 9-desaturase activity"/>
    <property type="evidence" value="ECO:0007669"/>
    <property type="project" value="TreeGrafter"/>
</dbReference>
<dbReference type="OrthoDB" id="10260134at2759"/>
<keyword evidence="11 17" id="KW-0560">Oxidoreductase</keyword>
<dbReference type="PROSITE" id="PS00476">
    <property type="entry name" value="FATTY_ACID_DESATUR_1"/>
    <property type="match status" value="1"/>
</dbReference>
<dbReference type="InterPro" id="IPR001522">
    <property type="entry name" value="FADS-1_CS"/>
</dbReference>
<proteinExistence type="inferred from homology"/>
<evidence type="ECO:0000256" key="17">
    <source>
        <dbReference type="RuleBase" id="RU000581"/>
    </source>
</evidence>
<keyword evidence="12" id="KW-0408">Iron</keyword>
<evidence type="ECO:0000256" key="10">
    <source>
        <dbReference type="ARBA" id="ARBA00022989"/>
    </source>
</evidence>
<dbReference type="EC" id="1.14.19.1" evidence="4"/>
<evidence type="ECO:0000256" key="12">
    <source>
        <dbReference type="ARBA" id="ARBA00023004"/>
    </source>
</evidence>
<dbReference type="InParanoid" id="A0A1S3FAI2"/>
<feature type="transmembrane region" description="Helical" evidence="18">
    <location>
        <begin position="164"/>
        <end position="183"/>
    </location>
</feature>
<comment type="domain">
    <text evidence="17">The histidine box domains are involved in binding the catalytic metal ions.</text>
</comment>
<keyword evidence="5 17" id="KW-0444">Lipid biosynthesis</keyword>
<comment type="subcellular location">
    <subcellularLocation>
        <location evidence="2">Endoplasmic reticulum membrane</location>
        <topology evidence="2">Multi-pass membrane protein</topology>
    </subcellularLocation>
</comment>
<evidence type="ECO:0000256" key="4">
    <source>
        <dbReference type="ARBA" id="ARBA00012620"/>
    </source>
</evidence>
<dbReference type="GO" id="GO:0006636">
    <property type="term" value="P:unsaturated fatty acid biosynthetic process"/>
    <property type="evidence" value="ECO:0007669"/>
    <property type="project" value="TreeGrafter"/>
</dbReference>
<evidence type="ECO:0000256" key="19">
    <source>
        <dbReference type="SAM" id="SignalP"/>
    </source>
</evidence>
<dbReference type="GO" id="GO:0005506">
    <property type="term" value="F:iron ion binding"/>
    <property type="evidence" value="ECO:0007669"/>
    <property type="project" value="TreeGrafter"/>
</dbReference>
<dbReference type="GO" id="GO:0070542">
    <property type="term" value="P:response to fatty acid"/>
    <property type="evidence" value="ECO:0007669"/>
    <property type="project" value="TreeGrafter"/>
</dbReference>
<comment type="similarity">
    <text evidence="3 17">Belongs to the fatty acid desaturase type 1 family.</text>
</comment>
<keyword evidence="14 18" id="KW-0472">Membrane</keyword>
<keyword evidence="8" id="KW-0256">Endoplasmic reticulum</keyword>
<dbReference type="InterPro" id="IPR015876">
    <property type="entry name" value="Acyl-CoA_DS"/>
</dbReference>
<evidence type="ECO:0000256" key="15">
    <source>
        <dbReference type="ARBA" id="ARBA00023160"/>
    </source>
</evidence>
<comment type="cofactor">
    <cofactor evidence="1 17">
        <name>Fe(2+)</name>
        <dbReference type="ChEBI" id="CHEBI:29033"/>
    </cofactor>
</comment>
<evidence type="ECO:0000256" key="2">
    <source>
        <dbReference type="ARBA" id="ARBA00004477"/>
    </source>
</evidence>
<dbReference type="Proteomes" id="UP000081671">
    <property type="component" value="Unplaced"/>
</dbReference>
<organism evidence="20 21">
    <name type="scientific">Dipodomys ordii</name>
    <name type="common">Ord's kangaroo rat</name>
    <dbReference type="NCBI Taxonomy" id="10020"/>
    <lineage>
        <taxon>Eukaryota</taxon>
        <taxon>Metazoa</taxon>
        <taxon>Chordata</taxon>
        <taxon>Craniata</taxon>
        <taxon>Vertebrata</taxon>
        <taxon>Euteleostomi</taxon>
        <taxon>Mammalia</taxon>
        <taxon>Eutheria</taxon>
        <taxon>Euarchontoglires</taxon>
        <taxon>Glires</taxon>
        <taxon>Rodentia</taxon>
        <taxon>Castorimorpha</taxon>
        <taxon>Heteromyidae</taxon>
        <taxon>Dipodomyinae</taxon>
        <taxon>Dipodomys</taxon>
    </lineage>
</organism>
<evidence type="ECO:0000313" key="21">
    <source>
        <dbReference type="RefSeq" id="XP_012873039.1"/>
    </source>
</evidence>
<comment type="catalytic activity">
    <reaction evidence="16">
        <text>octadecanoyl-CoA + 2 Fe(II)-[cytochrome b5] + O2 + 2 H(+) = (9Z)-octadecenoyl-CoA + 2 Fe(III)-[cytochrome b5] + 2 H2O</text>
        <dbReference type="Rhea" id="RHEA:19721"/>
        <dbReference type="Rhea" id="RHEA-COMP:10438"/>
        <dbReference type="Rhea" id="RHEA-COMP:10439"/>
        <dbReference type="ChEBI" id="CHEBI:15377"/>
        <dbReference type="ChEBI" id="CHEBI:15378"/>
        <dbReference type="ChEBI" id="CHEBI:15379"/>
        <dbReference type="ChEBI" id="CHEBI:29033"/>
        <dbReference type="ChEBI" id="CHEBI:29034"/>
        <dbReference type="ChEBI" id="CHEBI:57387"/>
        <dbReference type="ChEBI" id="CHEBI:57394"/>
        <dbReference type="EC" id="1.14.19.1"/>
    </reaction>
</comment>
<evidence type="ECO:0000313" key="20">
    <source>
        <dbReference type="Proteomes" id="UP000081671"/>
    </source>
</evidence>
<gene>
    <name evidence="21" type="primary">LOC105986589</name>
</gene>
<dbReference type="CDD" id="cd03505">
    <property type="entry name" value="Delta9-FADS-like"/>
    <property type="match status" value="1"/>
</dbReference>
<evidence type="ECO:0000256" key="8">
    <source>
        <dbReference type="ARBA" id="ARBA00022824"/>
    </source>
</evidence>
<protein>
    <recommendedName>
        <fullName evidence="4">stearoyl-CoA 9-desaturase</fullName>
        <ecNumber evidence="4">1.14.19.1</ecNumber>
    </recommendedName>
</protein>
<evidence type="ECO:0000256" key="14">
    <source>
        <dbReference type="ARBA" id="ARBA00023136"/>
    </source>
</evidence>
<keyword evidence="20" id="KW-1185">Reference proteome</keyword>
<reference evidence="21" key="1">
    <citation type="submission" date="2025-08" db="UniProtKB">
        <authorList>
            <consortium name="RefSeq"/>
        </authorList>
    </citation>
    <scope>IDENTIFICATION</scope>
    <source>
        <tissue evidence="21">Kidney</tissue>
    </source>
</reference>
<feature type="chain" id="PRO_5010353324" description="stearoyl-CoA 9-desaturase" evidence="19">
    <location>
        <begin position="25"/>
        <end position="208"/>
    </location>
</feature>
<evidence type="ECO:0000256" key="13">
    <source>
        <dbReference type="ARBA" id="ARBA00023098"/>
    </source>
</evidence>
<keyword evidence="19" id="KW-0732">Signal</keyword>
<feature type="transmembrane region" description="Helical" evidence="18">
    <location>
        <begin position="66"/>
        <end position="87"/>
    </location>
</feature>
<evidence type="ECO:0000256" key="9">
    <source>
        <dbReference type="ARBA" id="ARBA00022832"/>
    </source>
</evidence>
<evidence type="ECO:0000256" key="11">
    <source>
        <dbReference type="ARBA" id="ARBA00023002"/>
    </source>
</evidence>
<keyword evidence="9" id="KW-0276">Fatty acid metabolism</keyword>
<keyword evidence="6 17" id="KW-0812">Transmembrane</keyword>
<dbReference type="AlphaFoldDB" id="A0A1S3FAI2"/>
<evidence type="ECO:0000256" key="5">
    <source>
        <dbReference type="ARBA" id="ARBA00022516"/>
    </source>
</evidence>
<accession>A0A1S3FAI2</accession>
<dbReference type="GO" id="GO:1903966">
    <property type="term" value="P:monounsaturated fatty acid biosynthetic process"/>
    <property type="evidence" value="ECO:0007669"/>
    <property type="project" value="TreeGrafter"/>
</dbReference>
<evidence type="ECO:0000256" key="18">
    <source>
        <dbReference type="SAM" id="Phobius"/>
    </source>
</evidence>
<evidence type="ECO:0000256" key="1">
    <source>
        <dbReference type="ARBA" id="ARBA00001954"/>
    </source>
</evidence>
<sequence length="208" mass="23560">MVGHSPCVVPTLLLDLSLLGVCRGDLVISDCTWPSFPGGRRSFLNQRLVPHVGCQLSRPAGLQRGYYNPSILLICFIWPTLVPWYCWGETFRHSLYVATFLQYTVVLNVIWLVNSAAHLYGYHPYDKNIEAHENVLLSLGTLGEGFHNYHHIFPYDYSASEYHWSFNFTTFFVDCMAAIGLAYDLKKVPKASMLARIKRTGDGSYKSG</sequence>